<gene>
    <name evidence="3" type="ORF">HAHE_30810</name>
</gene>
<accession>A0ABM7RH40</accession>
<dbReference type="SUPFAM" id="SSF74853">
    <property type="entry name" value="Lamin A/C globular tail domain"/>
    <property type="match status" value="1"/>
</dbReference>
<dbReference type="PROSITE" id="PS51841">
    <property type="entry name" value="LTD"/>
    <property type="match status" value="1"/>
</dbReference>
<dbReference type="Pfam" id="PF00932">
    <property type="entry name" value="LTD"/>
    <property type="match status" value="1"/>
</dbReference>
<dbReference type="Gene3D" id="2.60.40.1260">
    <property type="entry name" value="Lamin Tail domain"/>
    <property type="match status" value="1"/>
</dbReference>
<protein>
    <recommendedName>
        <fullName evidence="2">LTD domain-containing protein</fullName>
    </recommendedName>
</protein>
<name>A0ABM7RH40_9BACT</name>
<dbReference type="InterPro" id="IPR036415">
    <property type="entry name" value="Lamin_tail_dom_sf"/>
</dbReference>
<feature type="domain" description="LTD" evidence="2">
    <location>
        <begin position="338"/>
        <end position="487"/>
    </location>
</feature>
<evidence type="ECO:0000313" key="4">
    <source>
        <dbReference type="Proteomes" id="UP001374893"/>
    </source>
</evidence>
<organism evidence="3 4">
    <name type="scientific">Haloferula helveola</name>
    <dbReference type="NCBI Taxonomy" id="490095"/>
    <lineage>
        <taxon>Bacteria</taxon>
        <taxon>Pseudomonadati</taxon>
        <taxon>Verrucomicrobiota</taxon>
        <taxon>Verrucomicrobiia</taxon>
        <taxon>Verrucomicrobiales</taxon>
        <taxon>Verrucomicrobiaceae</taxon>
        <taxon>Haloferula</taxon>
    </lineage>
</organism>
<dbReference type="InterPro" id="IPR001322">
    <property type="entry name" value="Lamin_tail_dom"/>
</dbReference>
<dbReference type="EMBL" id="AP024702">
    <property type="protein sequence ID" value="BCX49173.1"/>
    <property type="molecule type" value="Genomic_DNA"/>
</dbReference>
<feature type="region of interest" description="Disordered" evidence="1">
    <location>
        <begin position="256"/>
        <end position="286"/>
    </location>
</feature>
<keyword evidence="4" id="KW-1185">Reference proteome</keyword>
<evidence type="ECO:0000313" key="3">
    <source>
        <dbReference type="EMBL" id="BCX49173.1"/>
    </source>
</evidence>
<feature type="compositionally biased region" description="Polar residues" evidence="1">
    <location>
        <begin position="269"/>
        <end position="286"/>
    </location>
</feature>
<proteinExistence type="predicted"/>
<sequence length="580" mass="61636">MTPPSRSILGFLLAASAAGAVPILIESGDLQAEINAHPIPSAASSDKYRLPTNQEMTAFRAALQHILDGDLQAAADAAVDANYDVVSYTDNVSSDVFALLREKNSNQHWGGFYAIDLTPERELVVQCPHPLYDGVRVPATDLFFDTNAVGFLLAGTHRNNSPTESNCDGDLGGDPYRISDMAHAPESLFQAAHEVIEAHFDTTVSLSFHGMAEGTDPADVSISNGTPTEFIGNSLSRSLATRMNEILGAAMDSRVAVSHQEPGQDPALSGSTNTQGRVTNGSTEPCQTPALFAIFPERFIHMECDPDVRDGDPANWAFIIQTLNEQVPLFSDPDADLPTGDLVITEILPNPDQVGDGTGEFIELFNHTGAPIDMTNWTIGDRGGNTATFSGIVQPGDLFVVGVSGDLNGGEPGGTPDAVWTDDIGDLTITNTSDAIFILDADGDLVCRVAYEDGDPYGVGVALEIATGNAHPNGQTVDTDYVESLTPFGTDFASPGTRGESQFPLPDCRLDPTLNGNDIELLFPTGRAITYVLWESPDLSGWNLAPGESPVIGDGMAASFLVPADEPANFFRLDFDYVAP</sequence>
<reference evidence="3 4" key="1">
    <citation type="submission" date="2021-06" db="EMBL/GenBank/DDBJ databases">
        <title>Complete genome of Haloferula helveola possessing various polysaccharide degrading enzymes.</title>
        <authorList>
            <person name="Takami H."/>
            <person name="Huang C."/>
            <person name="Hamasaki K."/>
        </authorList>
    </citation>
    <scope>NUCLEOTIDE SEQUENCE [LARGE SCALE GENOMIC DNA]</scope>
    <source>
        <strain evidence="3 4">CN-1</strain>
    </source>
</reference>
<dbReference type="RefSeq" id="WP_338685651.1">
    <property type="nucleotide sequence ID" value="NZ_AP024702.1"/>
</dbReference>
<dbReference type="Proteomes" id="UP001374893">
    <property type="component" value="Chromosome"/>
</dbReference>
<evidence type="ECO:0000256" key="1">
    <source>
        <dbReference type="SAM" id="MobiDB-lite"/>
    </source>
</evidence>
<evidence type="ECO:0000259" key="2">
    <source>
        <dbReference type="PROSITE" id="PS51841"/>
    </source>
</evidence>